<dbReference type="AlphaFoldDB" id="A0A450TPA7"/>
<evidence type="ECO:0000313" key="3">
    <source>
        <dbReference type="EMBL" id="VFJ69751.1"/>
    </source>
</evidence>
<evidence type="ECO:0008006" key="4">
    <source>
        <dbReference type="Google" id="ProtNLM"/>
    </source>
</evidence>
<sequence length="443" mass="50688">MPISRNRNSRRKHRPSKEVRCCDKCDKCADQPTGGEIVLKGRQTIRRERTKLWEFPVHFHCSIIGTCLDLDELRYLARKTTLPNKDQLTDYDLHRAFVGMVQEPGSVAKLVQKHIDRKYKRFVRQFTNLHGEDALAACWDEAVVSGKVAGPYWALLTHPELSDALLDKVYGEIHMMSHLAGASCRADMQELTALRARARQLEKQIVEDRAMAHRKAVEYNETIRKLQASSDRLARMEKELRETKARLEAFEKNRVFDQLQIQLENHADLLADAQMRAERAEANVEKWERLARESSERHLKGQVRVADLQSERDALETALEGLLASDCDACENRDTCDRHTDLGGRRVLYVGGIERQCTHFRALVERQNGEFIHHDGGVDDSRQRLGSILPRADVVVCPLDCVSHDAVRRVKHFCKYNDKHLVFLPRASLAAFTRGLNELALAA</sequence>
<protein>
    <recommendedName>
        <fullName evidence="4">DUF2325 domain-containing protein</fullName>
    </recommendedName>
</protein>
<dbReference type="EMBL" id="CAADFD010000171">
    <property type="protein sequence ID" value="VFJ69751.1"/>
    <property type="molecule type" value="Genomic_DNA"/>
</dbReference>
<feature type="coiled-coil region" evidence="2">
    <location>
        <begin position="184"/>
        <end position="325"/>
    </location>
</feature>
<proteinExistence type="inferred from homology"/>
<accession>A0A450TPA7</accession>
<name>A0A450TPA7_9GAMM</name>
<gene>
    <name evidence="3" type="ORF">BECKFW1821B_GA0114236_11713</name>
</gene>
<organism evidence="3">
    <name type="scientific">Candidatus Kentrum sp. FW</name>
    <dbReference type="NCBI Taxonomy" id="2126338"/>
    <lineage>
        <taxon>Bacteria</taxon>
        <taxon>Pseudomonadati</taxon>
        <taxon>Pseudomonadota</taxon>
        <taxon>Gammaproteobacteria</taxon>
        <taxon>Candidatus Kentrum</taxon>
    </lineage>
</organism>
<reference evidence="3" key="1">
    <citation type="submission" date="2019-02" db="EMBL/GenBank/DDBJ databases">
        <authorList>
            <person name="Gruber-Vodicka R. H."/>
            <person name="Seah K. B. B."/>
        </authorList>
    </citation>
    <scope>NUCLEOTIDE SEQUENCE</scope>
    <source>
        <strain evidence="3">BECK_BZ106</strain>
    </source>
</reference>
<dbReference type="InterPro" id="IPR016772">
    <property type="entry name" value="UCP020408"/>
</dbReference>
<dbReference type="Pfam" id="PF10087">
    <property type="entry name" value="DUF2325"/>
    <property type="match status" value="1"/>
</dbReference>
<evidence type="ECO:0000256" key="2">
    <source>
        <dbReference type="SAM" id="Coils"/>
    </source>
</evidence>
<keyword evidence="2" id="KW-0175">Coiled coil</keyword>
<comment type="similarity">
    <text evidence="1">Belongs to the UPF0751 family.</text>
</comment>
<evidence type="ECO:0000256" key="1">
    <source>
        <dbReference type="ARBA" id="ARBA00007189"/>
    </source>
</evidence>